<dbReference type="SUPFAM" id="SSF53800">
    <property type="entry name" value="Chelatase"/>
    <property type="match status" value="1"/>
</dbReference>
<dbReference type="Pfam" id="PF01903">
    <property type="entry name" value="CbiX"/>
    <property type="match status" value="1"/>
</dbReference>
<gene>
    <name evidence="3" type="primary">sirB</name>
    <name evidence="3" type="ORF">Pan181_32630</name>
</gene>
<evidence type="ECO:0000256" key="2">
    <source>
        <dbReference type="ARBA" id="ARBA00023239"/>
    </source>
</evidence>
<reference evidence="3 4" key="1">
    <citation type="submission" date="2019-02" db="EMBL/GenBank/DDBJ databases">
        <title>Deep-cultivation of Planctomycetes and their phenomic and genomic characterization uncovers novel biology.</title>
        <authorList>
            <person name="Wiegand S."/>
            <person name="Jogler M."/>
            <person name="Boedeker C."/>
            <person name="Pinto D."/>
            <person name="Vollmers J."/>
            <person name="Rivas-Marin E."/>
            <person name="Kohn T."/>
            <person name="Peeters S.H."/>
            <person name="Heuer A."/>
            <person name="Rast P."/>
            <person name="Oberbeckmann S."/>
            <person name="Bunk B."/>
            <person name="Jeske O."/>
            <person name="Meyerdierks A."/>
            <person name="Storesund J.E."/>
            <person name="Kallscheuer N."/>
            <person name="Luecker S."/>
            <person name="Lage O.M."/>
            <person name="Pohl T."/>
            <person name="Merkel B.J."/>
            <person name="Hornburger P."/>
            <person name="Mueller R.-W."/>
            <person name="Bruemmer F."/>
            <person name="Labrenz M."/>
            <person name="Spormann A.M."/>
            <person name="Op den Camp H."/>
            <person name="Overmann J."/>
            <person name="Amann R."/>
            <person name="Jetten M.S.M."/>
            <person name="Mascher T."/>
            <person name="Medema M.H."/>
            <person name="Devos D.P."/>
            <person name="Kaster A.-K."/>
            <person name="Ovreas L."/>
            <person name="Rohde M."/>
            <person name="Galperin M.Y."/>
            <person name="Jogler C."/>
        </authorList>
    </citation>
    <scope>NUCLEOTIDE SEQUENCE [LARGE SCALE GENOMIC DNA]</scope>
    <source>
        <strain evidence="3 4">Pan181</strain>
    </source>
</reference>
<organism evidence="3 4">
    <name type="scientific">Aeoliella mucimassa</name>
    <dbReference type="NCBI Taxonomy" id="2527972"/>
    <lineage>
        <taxon>Bacteria</taxon>
        <taxon>Pseudomonadati</taxon>
        <taxon>Planctomycetota</taxon>
        <taxon>Planctomycetia</taxon>
        <taxon>Pirellulales</taxon>
        <taxon>Lacipirellulaceae</taxon>
        <taxon>Aeoliella</taxon>
    </lineage>
</organism>
<dbReference type="PANTHER" id="PTHR33542">
    <property type="entry name" value="SIROHYDROCHLORIN FERROCHELATASE, CHLOROPLASTIC"/>
    <property type="match status" value="1"/>
</dbReference>
<dbReference type="GO" id="GO:0046872">
    <property type="term" value="F:metal ion binding"/>
    <property type="evidence" value="ECO:0007669"/>
    <property type="project" value="UniProtKB-KW"/>
</dbReference>
<evidence type="ECO:0000313" key="3">
    <source>
        <dbReference type="EMBL" id="QDU57049.1"/>
    </source>
</evidence>
<dbReference type="KEGG" id="amuc:Pan181_32630"/>
<dbReference type="InterPro" id="IPR050963">
    <property type="entry name" value="Sirohydro_Cobaltochel/CbiX"/>
</dbReference>
<dbReference type="InterPro" id="IPR002762">
    <property type="entry name" value="CbiX-like"/>
</dbReference>
<keyword evidence="2 3" id="KW-0456">Lyase</keyword>
<keyword evidence="4" id="KW-1185">Reference proteome</keyword>
<dbReference type="CDD" id="cd03416">
    <property type="entry name" value="CbiX_SirB_N"/>
    <property type="match status" value="1"/>
</dbReference>
<keyword evidence="1" id="KW-0479">Metal-binding</keyword>
<protein>
    <submittedName>
        <fullName evidence="3">Sirohydrochlorin ferrochelatase</fullName>
        <ecNumber evidence="3">4.99.1.4</ecNumber>
    </submittedName>
</protein>
<name>A0A518AQP4_9BACT</name>
<accession>A0A518AQP4</accession>
<dbReference type="GO" id="GO:0051266">
    <property type="term" value="F:sirohydrochlorin ferrochelatase activity"/>
    <property type="evidence" value="ECO:0007669"/>
    <property type="project" value="UniProtKB-EC"/>
</dbReference>
<dbReference type="PANTHER" id="PTHR33542:SF3">
    <property type="entry name" value="SIROHYDROCHLORIN FERROCHELATASE, CHLOROPLASTIC"/>
    <property type="match status" value="1"/>
</dbReference>
<proteinExistence type="predicted"/>
<sequence>MELADPTVAQAFAACVEQGAKTVVVFPYFLSPGRHWSQDIPRLAAAAAAEHPGVSHLVTAPLGLHSLICDVISERITTCLAHHTQTGPTCRSLRRCSPVPASLANA</sequence>
<evidence type="ECO:0000313" key="4">
    <source>
        <dbReference type="Proteomes" id="UP000315750"/>
    </source>
</evidence>
<evidence type="ECO:0000256" key="1">
    <source>
        <dbReference type="ARBA" id="ARBA00022723"/>
    </source>
</evidence>
<dbReference type="EMBL" id="CP036278">
    <property type="protein sequence ID" value="QDU57049.1"/>
    <property type="molecule type" value="Genomic_DNA"/>
</dbReference>
<dbReference type="AlphaFoldDB" id="A0A518AQP4"/>
<dbReference type="Gene3D" id="3.40.50.1400">
    <property type="match status" value="1"/>
</dbReference>
<dbReference type="Proteomes" id="UP000315750">
    <property type="component" value="Chromosome"/>
</dbReference>
<dbReference type="EC" id="4.99.1.4" evidence="3"/>